<keyword evidence="1" id="KW-0484">Methanogenesis</keyword>
<evidence type="ECO:0000256" key="2">
    <source>
        <dbReference type="ARBA" id="ARBA00025920"/>
    </source>
</evidence>
<dbReference type="EMBL" id="RXIL01000087">
    <property type="protein sequence ID" value="RZN69082.1"/>
    <property type="molecule type" value="Genomic_DNA"/>
</dbReference>
<comment type="caution">
    <text evidence="3">The sequence shown here is derived from an EMBL/GenBank/DDBJ whole genome shotgun (WGS) entry which is preliminary data.</text>
</comment>
<dbReference type="GO" id="GO:0015948">
    <property type="term" value="P:methanogenesis"/>
    <property type="evidence" value="ECO:0007669"/>
    <property type="project" value="UniProtKB-KW"/>
</dbReference>
<evidence type="ECO:0000313" key="3">
    <source>
        <dbReference type="EMBL" id="RZN69082.1"/>
    </source>
</evidence>
<dbReference type="PIRSF" id="PIRSF003137">
    <property type="entry name" value="McrC"/>
    <property type="match status" value="1"/>
</dbReference>
<dbReference type="Proteomes" id="UP000320766">
    <property type="component" value="Unassembled WGS sequence"/>
</dbReference>
<reference evidence="3 4" key="1">
    <citation type="journal article" date="2019" name="Nat. Microbiol.">
        <title>Wide diversity of methane and short-chain alkane metabolisms in uncultured archaea.</title>
        <authorList>
            <person name="Borrel G."/>
            <person name="Adam P.S."/>
            <person name="McKay L.J."/>
            <person name="Chen L.X."/>
            <person name="Sierra-Garcia I.N."/>
            <person name="Sieber C.M."/>
            <person name="Letourneur Q."/>
            <person name="Ghozlane A."/>
            <person name="Andersen G.L."/>
            <person name="Li W.J."/>
            <person name="Hallam S.J."/>
            <person name="Muyzer G."/>
            <person name="de Oliveira V.M."/>
            <person name="Inskeep W.P."/>
            <person name="Banfield J.F."/>
            <person name="Gribaldo S."/>
        </authorList>
    </citation>
    <scope>NUCLEOTIDE SEQUENCE [LARGE SCALE GENOMIC DNA]</scope>
    <source>
        <strain evidence="3">NM1b</strain>
    </source>
</reference>
<dbReference type="InterPro" id="IPR007687">
    <property type="entry name" value="Me_CoM_Rdtase_prot-C"/>
</dbReference>
<evidence type="ECO:0000313" key="4">
    <source>
        <dbReference type="Proteomes" id="UP000320766"/>
    </source>
</evidence>
<proteinExistence type="predicted"/>
<gene>
    <name evidence="3" type="primary">mcrC</name>
    <name evidence="3" type="ORF">EF807_04955</name>
</gene>
<dbReference type="AlphaFoldDB" id="A0A520KWE5"/>
<accession>A0A520KWE5</accession>
<evidence type="ECO:0000256" key="1">
    <source>
        <dbReference type="ARBA" id="ARBA00022994"/>
    </source>
</evidence>
<name>A0A520KWE5_9EURY</name>
<protein>
    <submittedName>
        <fullName evidence="3">Methyl-coenzyme M reductase I operon protein C</fullName>
    </submittedName>
</protein>
<comment type="subunit">
    <text evidence="2">MCR is composed of three subunits: alpha, beta, and gamma. The function of proteins C and D is not known.</text>
</comment>
<sequence>MTLQKPLKVRQNPLGFERFGRETEVVACREGMGLGIGGGMAQRGTFAEAQRSDVLVLAMSPGRRHITKPVCDITTALRKERMQVSVLVLNSGAGTPPDAPSATRGMGPNFGITEREVQQLRTAKLLILHHGNIRSHVVYKVRTILRYVDLPAMVICQAPVDFEDFAKVGVKTRYVMPKEEDIATAGTVVGIVSGVIRGQACPKAKLNEILSVIKPLLEEHNIR</sequence>
<organism evidence="3 4">
    <name type="scientific">Candidatus Methanolliviera hydrocarbonicum</name>
    <dbReference type="NCBI Taxonomy" id="2491085"/>
    <lineage>
        <taxon>Archaea</taxon>
        <taxon>Methanobacteriati</taxon>
        <taxon>Methanobacteriota</taxon>
        <taxon>Candidatus Methanoliparia</taxon>
        <taxon>Candidatus Methanoliparales</taxon>
        <taxon>Candidatus Methanollivieraceae</taxon>
        <taxon>Candidatus Methanolliviera</taxon>
    </lineage>
</organism>
<dbReference type="NCBIfam" id="TIGR03264">
    <property type="entry name" value="met_CoM_red_C"/>
    <property type="match status" value="1"/>
</dbReference>